<dbReference type="SUPFAM" id="SSF48452">
    <property type="entry name" value="TPR-like"/>
    <property type="match status" value="1"/>
</dbReference>
<sequence>MSDVAEAVTRAHREEWARVVATLTKRFGDLDIAEEAAAEAFATAFERWVADCIPPNPGAWLTTTATRKAIDRIRRESKRDDKQKEAQILYDDDPPEPLGAIDDERLRLIFTCCHPALAPESRVALTLRMVGGLTAAEIARAFLVQETAMGQRITRAKAKIKANRIPYRVPAAEDLPGRVSGVLAVLFLVFNEGYLATGPDTDPLRHDLTAEAIRLTRLIRTLLPHDGEVAGLLALMLLTEARRTARVSASGELVALSEQNRGAWDAALIAEGHRMVRERLAAVAAGEAAPGRYQILAAINAVHTSARDVRDTDWAQVVALYDQLVRVDPSPVVALNRAIAVAELDGPEVALAIVDRLPDTLAGYHAYHATRAELLRRLGRGRDARAAYDRAIELAGNTAERAHLTRRRDQLG</sequence>
<dbReference type="InterPro" id="IPR046531">
    <property type="entry name" value="DUF6596"/>
</dbReference>
<proteinExistence type="inferred from homology"/>
<dbReference type="Gene3D" id="1.10.1740.10">
    <property type="match status" value="1"/>
</dbReference>
<dbReference type="RefSeq" id="WP_204008718.1">
    <property type="nucleotide sequence ID" value="NZ_BOPG01000083.1"/>
</dbReference>
<feature type="domain" description="RNA polymerase sigma-70 region 2" evidence="5">
    <location>
        <begin position="18"/>
        <end position="78"/>
    </location>
</feature>
<dbReference type="InterPro" id="IPR007627">
    <property type="entry name" value="RNA_pol_sigma70_r2"/>
</dbReference>
<evidence type="ECO:0000313" key="9">
    <source>
        <dbReference type="Proteomes" id="UP000612585"/>
    </source>
</evidence>
<organism evidence="8 9">
    <name type="scientific">Virgisporangium aurantiacum</name>
    <dbReference type="NCBI Taxonomy" id="175570"/>
    <lineage>
        <taxon>Bacteria</taxon>
        <taxon>Bacillati</taxon>
        <taxon>Actinomycetota</taxon>
        <taxon>Actinomycetes</taxon>
        <taxon>Micromonosporales</taxon>
        <taxon>Micromonosporaceae</taxon>
        <taxon>Virgisporangium</taxon>
    </lineage>
</organism>
<dbReference type="InterPro" id="IPR036388">
    <property type="entry name" value="WH-like_DNA-bd_sf"/>
</dbReference>
<evidence type="ECO:0000256" key="2">
    <source>
        <dbReference type="ARBA" id="ARBA00023015"/>
    </source>
</evidence>
<dbReference type="SUPFAM" id="SSF88946">
    <property type="entry name" value="Sigma2 domain of RNA polymerase sigma factors"/>
    <property type="match status" value="1"/>
</dbReference>
<name>A0A8J3ZEW5_9ACTN</name>
<gene>
    <name evidence="8" type="primary">rpoE_52</name>
    <name evidence="8" type="ORF">Vau01_103380</name>
</gene>
<accession>A0A8J3ZEW5</accession>
<evidence type="ECO:0000259" key="6">
    <source>
        <dbReference type="Pfam" id="PF08281"/>
    </source>
</evidence>
<feature type="domain" description="RNA polymerase sigma factor 70 region 4 type 2" evidence="6">
    <location>
        <begin position="109"/>
        <end position="160"/>
    </location>
</feature>
<dbReference type="EMBL" id="BOPG01000083">
    <property type="protein sequence ID" value="GIJ62822.1"/>
    <property type="molecule type" value="Genomic_DNA"/>
</dbReference>
<evidence type="ECO:0000313" key="8">
    <source>
        <dbReference type="EMBL" id="GIJ62822.1"/>
    </source>
</evidence>
<keyword evidence="3" id="KW-0731">Sigma factor</keyword>
<keyword evidence="2" id="KW-0805">Transcription regulation</keyword>
<feature type="domain" description="DUF6596" evidence="7">
    <location>
        <begin position="178"/>
        <end position="278"/>
    </location>
</feature>
<evidence type="ECO:0000259" key="7">
    <source>
        <dbReference type="Pfam" id="PF20239"/>
    </source>
</evidence>
<dbReference type="Pfam" id="PF20239">
    <property type="entry name" value="DUF6596"/>
    <property type="match status" value="1"/>
</dbReference>
<evidence type="ECO:0000259" key="5">
    <source>
        <dbReference type="Pfam" id="PF04542"/>
    </source>
</evidence>
<dbReference type="GO" id="GO:0006352">
    <property type="term" value="P:DNA-templated transcription initiation"/>
    <property type="evidence" value="ECO:0007669"/>
    <property type="project" value="InterPro"/>
</dbReference>
<dbReference type="InterPro" id="IPR013325">
    <property type="entry name" value="RNA_pol_sigma_r2"/>
</dbReference>
<dbReference type="GO" id="GO:0016987">
    <property type="term" value="F:sigma factor activity"/>
    <property type="evidence" value="ECO:0007669"/>
    <property type="project" value="UniProtKB-KW"/>
</dbReference>
<comment type="caution">
    <text evidence="8">The sequence shown here is derived from an EMBL/GenBank/DDBJ whole genome shotgun (WGS) entry which is preliminary data.</text>
</comment>
<dbReference type="Gene3D" id="1.25.40.10">
    <property type="entry name" value="Tetratricopeptide repeat domain"/>
    <property type="match status" value="1"/>
</dbReference>
<reference evidence="8" key="1">
    <citation type="submission" date="2021-01" db="EMBL/GenBank/DDBJ databases">
        <title>Whole genome shotgun sequence of Virgisporangium aurantiacum NBRC 16421.</title>
        <authorList>
            <person name="Komaki H."/>
            <person name="Tamura T."/>
        </authorList>
    </citation>
    <scope>NUCLEOTIDE SEQUENCE</scope>
    <source>
        <strain evidence="8">NBRC 16421</strain>
    </source>
</reference>
<dbReference type="Proteomes" id="UP000612585">
    <property type="component" value="Unassembled WGS sequence"/>
</dbReference>
<dbReference type="SUPFAM" id="SSF88659">
    <property type="entry name" value="Sigma3 and sigma4 domains of RNA polymerase sigma factors"/>
    <property type="match status" value="1"/>
</dbReference>
<comment type="similarity">
    <text evidence="1">Belongs to the sigma-70 factor family. ECF subfamily.</text>
</comment>
<dbReference type="Pfam" id="PF08281">
    <property type="entry name" value="Sigma70_r4_2"/>
    <property type="match status" value="1"/>
</dbReference>
<evidence type="ECO:0000256" key="4">
    <source>
        <dbReference type="ARBA" id="ARBA00023163"/>
    </source>
</evidence>
<keyword evidence="4" id="KW-0804">Transcription</keyword>
<dbReference type="Gene3D" id="1.10.10.10">
    <property type="entry name" value="Winged helix-like DNA-binding domain superfamily/Winged helix DNA-binding domain"/>
    <property type="match status" value="1"/>
</dbReference>
<dbReference type="GO" id="GO:0003677">
    <property type="term" value="F:DNA binding"/>
    <property type="evidence" value="ECO:0007669"/>
    <property type="project" value="InterPro"/>
</dbReference>
<dbReference type="InterPro" id="IPR011990">
    <property type="entry name" value="TPR-like_helical_dom_sf"/>
</dbReference>
<dbReference type="AlphaFoldDB" id="A0A8J3ZEW5"/>
<dbReference type="InterPro" id="IPR013249">
    <property type="entry name" value="RNA_pol_sigma70_r4_t2"/>
</dbReference>
<evidence type="ECO:0000256" key="1">
    <source>
        <dbReference type="ARBA" id="ARBA00010641"/>
    </source>
</evidence>
<evidence type="ECO:0000256" key="3">
    <source>
        <dbReference type="ARBA" id="ARBA00023082"/>
    </source>
</evidence>
<protein>
    <submittedName>
        <fullName evidence="8">RNA polymerase subunit sigma-24</fullName>
    </submittedName>
</protein>
<dbReference type="InterPro" id="IPR013324">
    <property type="entry name" value="RNA_pol_sigma_r3/r4-like"/>
</dbReference>
<dbReference type="Pfam" id="PF04542">
    <property type="entry name" value="Sigma70_r2"/>
    <property type="match status" value="1"/>
</dbReference>
<keyword evidence="9" id="KW-1185">Reference proteome</keyword>
<dbReference type="PANTHER" id="PTHR47756:SF2">
    <property type="entry name" value="BLL6612 PROTEIN"/>
    <property type="match status" value="1"/>
</dbReference>
<dbReference type="PANTHER" id="PTHR47756">
    <property type="entry name" value="BLL6612 PROTEIN-RELATED"/>
    <property type="match status" value="1"/>
</dbReference>